<dbReference type="Pfam" id="PF02643">
    <property type="entry name" value="DUF192"/>
    <property type="match status" value="1"/>
</dbReference>
<protein>
    <submittedName>
        <fullName evidence="1">DUF192 domain-containing protein</fullName>
    </submittedName>
</protein>
<dbReference type="AlphaFoldDB" id="A0AAU0USN5"/>
<dbReference type="RefSeq" id="WP_366923021.1">
    <property type="nucleotide sequence ID" value="NZ_CP121694.1"/>
</dbReference>
<gene>
    <name evidence="1" type="ORF">MFMK1_003509</name>
</gene>
<accession>A0AAU0USN5</accession>
<keyword evidence="2" id="KW-1185">Reference proteome</keyword>
<dbReference type="InterPro" id="IPR003795">
    <property type="entry name" value="DUF192"/>
</dbReference>
<organism evidence="1 2">
    <name type="scientific">Metallumcola ferriviriculae</name>
    <dbReference type="NCBI Taxonomy" id="3039180"/>
    <lineage>
        <taxon>Bacteria</taxon>
        <taxon>Bacillati</taxon>
        <taxon>Bacillota</taxon>
        <taxon>Clostridia</taxon>
        <taxon>Neomoorellales</taxon>
        <taxon>Desulfitibacteraceae</taxon>
        <taxon>Metallumcola</taxon>
    </lineage>
</organism>
<dbReference type="EMBL" id="CP121694">
    <property type="protein sequence ID" value="WRO23644.1"/>
    <property type="molecule type" value="Genomic_DNA"/>
</dbReference>
<reference evidence="1 2" key="1">
    <citation type="submission" date="2023-04" db="EMBL/GenBank/DDBJ databases">
        <authorList>
            <person name="Hsu D."/>
        </authorList>
    </citation>
    <scope>NUCLEOTIDE SEQUENCE [LARGE SCALE GENOMIC DNA]</scope>
    <source>
        <strain evidence="1 2">MK1</strain>
    </source>
</reference>
<dbReference type="InterPro" id="IPR038695">
    <property type="entry name" value="Saro_0823-like_sf"/>
</dbReference>
<name>A0AAU0USN5_9FIRM</name>
<dbReference type="Gene3D" id="2.60.120.1140">
    <property type="entry name" value="Protein of unknown function DUF192"/>
    <property type="match status" value="1"/>
</dbReference>
<evidence type="ECO:0000313" key="2">
    <source>
        <dbReference type="Proteomes" id="UP001329915"/>
    </source>
</evidence>
<proteinExistence type="predicted"/>
<sequence>MIFHPVAITVPFRGVTISSQTALAERFFSRLKGLLGMKQFSPGSALIIKSCSTIHTFGMKFPIDVIFVDKQGRISKMYYGVKPGRIVSGGLSSVMAVELPQGTIDNTSISTGDRISLT</sequence>
<evidence type="ECO:0000313" key="1">
    <source>
        <dbReference type="EMBL" id="WRO23644.1"/>
    </source>
</evidence>
<dbReference type="Proteomes" id="UP001329915">
    <property type="component" value="Chromosome"/>
</dbReference>
<dbReference type="KEGG" id="dbc:MFMK1_003509"/>